<keyword evidence="3" id="KW-1185">Reference proteome</keyword>
<dbReference type="EMBL" id="SMFQ01000003">
    <property type="protein sequence ID" value="TCJ87290.1"/>
    <property type="molecule type" value="Genomic_DNA"/>
</dbReference>
<proteinExistence type="predicted"/>
<dbReference type="Proteomes" id="UP000294887">
    <property type="component" value="Unassembled WGS sequence"/>
</dbReference>
<organism evidence="2 3">
    <name type="scientific">Cocleimonas flava</name>
    <dbReference type="NCBI Taxonomy" id="634765"/>
    <lineage>
        <taxon>Bacteria</taxon>
        <taxon>Pseudomonadati</taxon>
        <taxon>Pseudomonadota</taxon>
        <taxon>Gammaproteobacteria</taxon>
        <taxon>Thiotrichales</taxon>
        <taxon>Thiotrichaceae</taxon>
        <taxon>Cocleimonas</taxon>
    </lineage>
</organism>
<evidence type="ECO:0008006" key="4">
    <source>
        <dbReference type="Google" id="ProtNLM"/>
    </source>
</evidence>
<sequence>MKELLFSPMGFWTVFTLAFIIILMSYFVYKVMRLSEKK</sequence>
<accession>A0A4R1F1R2</accession>
<protein>
    <recommendedName>
        <fullName evidence="4">DUF3149 domain-containing protein</fullName>
    </recommendedName>
</protein>
<keyword evidence="1" id="KW-0472">Membrane</keyword>
<evidence type="ECO:0000313" key="2">
    <source>
        <dbReference type="EMBL" id="TCJ87290.1"/>
    </source>
</evidence>
<dbReference type="AlphaFoldDB" id="A0A4R1F1R2"/>
<comment type="caution">
    <text evidence="2">The sequence shown here is derived from an EMBL/GenBank/DDBJ whole genome shotgun (WGS) entry which is preliminary data.</text>
</comment>
<feature type="transmembrane region" description="Helical" evidence="1">
    <location>
        <begin position="6"/>
        <end position="29"/>
    </location>
</feature>
<gene>
    <name evidence="2" type="ORF">EV695_1798</name>
</gene>
<name>A0A4R1F1R2_9GAMM</name>
<reference evidence="2 3" key="1">
    <citation type="submission" date="2019-03" db="EMBL/GenBank/DDBJ databases">
        <title>Genomic Encyclopedia of Type Strains, Phase IV (KMG-IV): sequencing the most valuable type-strain genomes for metagenomic binning, comparative biology and taxonomic classification.</title>
        <authorList>
            <person name="Goeker M."/>
        </authorList>
    </citation>
    <scope>NUCLEOTIDE SEQUENCE [LARGE SCALE GENOMIC DNA]</scope>
    <source>
        <strain evidence="2 3">DSM 24830</strain>
    </source>
</reference>
<keyword evidence="1" id="KW-1133">Transmembrane helix</keyword>
<keyword evidence="1" id="KW-0812">Transmembrane</keyword>
<evidence type="ECO:0000313" key="3">
    <source>
        <dbReference type="Proteomes" id="UP000294887"/>
    </source>
</evidence>
<evidence type="ECO:0000256" key="1">
    <source>
        <dbReference type="SAM" id="Phobius"/>
    </source>
</evidence>